<feature type="active site" description="Charge relay system" evidence="6">
    <location>
        <position position="162"/>
    </location>
</feature>
<dbReference type="Gene3D" id="3.40.50.200">
    <property type="entry name" value="Peptidase S8/S53 domain"/>
    <property type="match status" value="1"/>
</dbReference>
<feature type="domain" description="Peptidase S8/S53" evidence="8">
    <location>
        <begin position="128"/>
        <end position="332"/>
    </location>
</feature>
<dbReference type="Proteomes" id="UP000748025">
    <property type="component" value="Unassembled WGS sequence"/>
</dbReference>
<sequence length="377" mass="39014">MAAPGKRASLAPVVVPHGVRLVEGKYIIKMKDGISTQSVNSVISSIHARADYTYSHSFQGFAASLSPSDLERLRQDPNVDFIEQDAAVTISATQSGAAWGLARISNQKPGSSIYTYDRSAGAGTCAFVIDTGVEASHPQFEGRATFLKNFAGDDDDTDGHGHGTHVCGTVGSSTYGVAKKTRIFGVKVLDANGSGNNSAVIAGMDYVAREARNHPCPKGVVVNMSLGGMKSSAVNLAAAGITRAGIFLAVAAGNDGEDASYYSPASERSACTVGATAKDDSLATYSNVGPMVDILAPGTDIISTWIGGTTNTLSGTSMATPHVAGIAAYFLGKGQRVNGLCDYIVRTGQKNKIHGVPSDTVNVIINNGAGFKKMEAV</sequence>
<dbReference type="InterPro" id="IPR000209">
    <property type="entry name" value="Peptidase_S8/S53_dom"/>
</dbReference>
<evidence type="ECO:0000256" key="7">
    <source>
        <dbReference type="RuleBase" id="RU003355"/>
    </source>
</evidence>
<evidence type="ECO:0000256" key="2">
    <source>
        <dbReference type="ARBA" id="ARBA00022670"/>
    </source>
</evidence>
<dbReference type="InterPro" id="IPR023828">
    <property type="entry name" value="Peptidase_S8_Ser-AS"/>
</dbReference>
<evidence type="ECO:0000313" key="10">
    <source>
        <dbReference type="EMBL" id="KAG6011192.1"/>
    </source>
</evidence>
<dbReference type="PROSITE" id="PS51892">
    <property type="entry name" value="SUBTILASE"/>
    <property type="match status" value="1"/>
</dbReference>
<dbReference type="InterPro" id="IPR022398">
    <property type="entry name" value="Peptidase_S8_His-AS"/>
</dbReference>
<reference evidence="10" key="1">
    <citation type="journal article" date="2020" name="bioRxiv">
        <title>Whole genome comparisons of ergot fungi reveals the divergence and evolution of species within the genus Claviceps are the result of varying mechanisms driving genome evolution and host range expansion.</title>
        <authorList>
            <person name="Wyka S.A."/>
            <person name="Mondo S.J."/>
            <person name="Liu M."/>
            <person name="Dettman J."/>
            <person name="Nalam V."/>
            <person name="Broders K.D."/>
        </authorList>
    </citation>
    <scope>NUCLEOTIDE SEQUENCE</scope>
    <source>
        <strain evidence="10">CCC 602</strain>
    </source>
</reference>
<organism evidence="10 11">
    <name type="scientific">Claviceps pusilla</name>
    <dbReference type="NCBI Taxonomy" id="123648"/>
    <lineage>
        <taxon>Eukaryota</taxon>
        <taxon>Fungi</taxon>
        <taxon>Dikarya</taxon>
        <taxon>Ascomycota</taxon>
        <taxon>Pezizomycotina</taxon>
        <taxon>Sordariomycetes</taxon>
        <taxon>Hypocreomycetidae</taxon>
        <taxon>Hypocreales</taxon>
        <taxon>Clavicipitaceae</taxon>
        <taxon>Claviceps</taxon>
    </lineage>
</organism>
<feature type="active site" description="Charge relay system" evidence="6">
    <location>
        <position position="130"/>
    </location>
</feature>
<dbReference type="GO" id="GO:0004252">
    <property type="term" value="F:serine-type endopeptidase activity"/>
    <property type="evidence" value="ECO:0007669"/>
    <property type="project" value="UniProtKB-UniRule"/>
</dbReference>
<dbReference type="AlphaFoldDB" id="A0A9P7NB42"/>
<dbReference type="InterPro" id="IPR015500">
    <property type="entry name" value="Peptidase_S8_subtilisin-rel"/>
</dbReference>
<feature type="active site" description="Charge relay system" evidence="6">
    <location>
        <position position="317"/>
    </location>
</feature>
<evidence type="ECO:0000259" key="8">
    <source>
        <dbReference type="Pfam" id="PF00082"/>
    </source>
</evidence>
<feature type="domain" description="Inhibitor I9" evidence="9">
    <location>
        <begin position="25"/>
        <end position="90"/>
    </location>
</feature>
<comment type="caution">
    <text evidence="10">The sequence shown here is derived from an EMBL/GenBank/DDBJ whole genome shotgun (WGS) entry which is preliminary data.</text>
</comment>
<dbReference type="CDD" id="cd04077">
    <property type="entry name" value="Peptidases_S8_PCSK9_ProteinaseK_like"/>
    <property type="match status" value="1"/>
</dbReference>
<dbReference type="Pfam" id="PF00082">
    <property type="entry name" value="Peptidase_S8"/>
    <property type="match status" value="1"/>
</dbReference>
<keyword evidence="4 6" id="KW-0378">Hydrolase</keyword>
<dbReference type="GO" id="GO:0006508">
    <property type="term" value="P:proteolysis"/>
    <property type="evidence" value="ECO:0007669"/>
    <property type="project" value="UniProtKB-KW"/>
</dbReference>
<keyword evidence="3" id="KW-0732">Signal</keyword>
<dbReference type="PANTHER" id="PTHR43806">
    <property type="entry name" value="PEPTIDASE S8"/>
    <property type="match status" value="1"/>
</dbReference>
<dbReference type="Pfam" id="PF05922">
    <property type="entry name" value="Inhibitor_I9"/>
    <property type="match status" value="1"/>
</dbReference>
<evidence type="ECO:0000256" key="5">
    <source>
        <dbReference type="ARBA" id="ARBA00022825"/>
    </source>
</evidence>
<evidence type="ECO:0000256" key="3">
    <source>
        <dbReference type="ARBA" id="ARBA00022729"/>
    </source>
</evidence>
<dbReference type="PROSITE" id="PS00138">
    <property type="entry name" value="SUBTILASE_SER"/>
    <property type="match status" value="1"/>
</dbReference>
<dbReference type="SUPFAM" id="SSF52743">
    <property type="entry name" value="Subtilisin-like"/>
    <property type="match status" value="1"/>
</dbReference>
<dbReference type="InterPro" id="IPR050131">
    <property type="entry name" value="Peptidase_S8_subtilisin-like"/>
</dbReference>
<evidence type="ECO:0000313" key="11">
    <source>
        <dbReference type="Proteomes" id="UP000748025"/>
    </source>
</evidence>
<dbReference type="EMBL" id="SRPW01000921">
    <property type="protein sequence ID" value="KAG6011192.1"/>
    <property type="molecule type" value="Genomic_DNA"/>
</dbReference>
<proteinExistence type="inferred from homology"/>
<dbReference type="InterPro" id="IPR034193">
    <property type="entry name" value="PCSK9_ProteinaseK-like"/>
</dbReference>
<dbReference type="InterPro" id="IPR010259">
    <property type="entry name" value="S8pro/Inhibitor_I9"/>
</dbReference>
<dbReference type="InterPro" id="IPR036852">
    <property type="entry name" value="Peptidase_S8/S53_dom_sf"/>
</dbReference>
<accession>A0A9P7NB42</accession>
<dbReference type="GO" id="GO:0005576">
    <property type="term" value="C:extracellular region"/>
    <property type="evidence" value="ECO:0007669"/>
    <property type="project" value="UniProtKB-ARBA"/>
</dbReference>
<evidence type="ECO:0008006" key="12">
    <source>
        <dbReference type="Google" id="ProtNLM"/>
    </source>
</evidence>
<dbReference type="InterPro" id="IPR037045">
    <property type="entry name" value="S8pro/Inhibitor_I9_sf"/>
</dbReference>
<keyword evidence="2 6" id="KW-0645">Protease</keyword>
<dbReference type="OrthoDB" id="206201at2759"/>
<evidence type="ECO:0000256" key="6">
    <source>
        <dbReference type="PROSITE-ProRule" id="PRU01240"/>
    </source>
</evidence>
<protein>
    <recommendedName>
        <fullName evidence="12">Endopeptidase K</fullName>
    </recommendedName>
</protein>
<dbReference type="PRINTS" id="PR00723">
    <property type="entry name" value="SUBTILISIN"/>
</dbReference>
<keyword evidence="5 6" id="KW-0720">Serine protease</keyword>
<keyword evidence="11" id="KW-1185">Reference proteome</keyword>
<name>A0A9P7NB42_9HYPO</name>
<dbReference type="Gene3D" id="3.30.70.80">
    <property type="entry name" value="Peptidase S8 propeptide/proteinase inhibitor I9"/>
    <property type="match status" value="1"/>
</dbReference>
<evidence type="ECO:0000256" key="1">
    <source>
        <dbReference type="ARBA" id="ARBA00011073"/>
    </source>
</evidence>
<dbReference type="PROSITE" id="PS00136">
    <property type="entry name" value="SUBTILASE_ASP"/>
    <property type="match status" value="1"/>
</dbReference>
<comment type="similarity">
    <text evidence="1 6 7">Belongs to the peptidase S8 family.</text>
</comment>
<evidence type="ECO:0000259" key="9">
    <source>
        <dbReference type="Pfam" id="PF05922"/>
    </source>
</evidence>
<dbReference type="PROSITE" id="PS00137">
    <property type="entry name" value="SUBTILASE_HIS"/>
    <property type="match status" value="1"/>
</dbReference>
<dbReference type="SUPFAM" id="SSF54897">
    <property type="entry name" value="Protease propeptides/inhibitors"/>
    <property type="match status" value="1"/>
</dbReference>
<dbReference type="InterPro" id="IPR023827">
    <property type="entry name" value="Peptidase_S8_Asp-AS"/>
</dbReference>
<dbReference type="FunFam" id="3.40.50.200:FF:000014">
    <property type="entry name" value="Proteinase K"/>
    <property type="match status" value="1"/>
</dbReference>
<dbReference type="PANTHER" id="PTHR43806:SF58">
    <property type="entry name" value="ALKALINE PROTEASE 1-RELATED"/>
    <property type="match status" value="1"/>
</dbReference>
<evidence type="ECO:0000256" key="4">
    <source>
        <dbReference type="ARBA" id="ARBA00022801"/>
    </source>
</evidence>
<gene>
    <name evidence="10" type="ORF">E4U43_008475</name>
</gene>